<name>A0A9D4W609_PEA</name>
<comment type="caution">
    <text evidence="2">The sequence shown here is derived from an EMBL/GenBank/DDBJ whole genome shotgun (WGS) entry which is preliminary data.</text>
</comment>
<protein>
    <submittedName>
        <fullName evidence="2">Uncharacterized protein</fullName>
    </submittedName>
</protein>
<feature type="region of interest" description="Disordered" evidence="1">
    <location>
        <begin position="1"/>
        <end position="27"/>
    </location>
</feature>
<dbReference type="Gramene" id="Psat06G0203600-T1">
    <property type="protein sequence ID" value="KAI5395702.1"/>
    <property type="gene ID" value="KIW84_062036"/>
</dbReference>
<dbReference type="Proteomes" id="UP001058974">
    <property type="component" value="Chromosome 6"/>
</dbReference>
<evidence type="ECO:0000313" key="3">
    <source>
        <dbReference type="Proteomes" id="UP001058974"/>
    </source>
</evidence>
<keyword evidence="3" id="KW-1185">Reference proteome</keyword>
<evidence type="ECO:0000256" key="1">
    <source>
        <dbReference type="SAM" id="MobiDB-lite"/>
    </source>
</evidence>
<dbReference type="PANTHER" id="PTHR45023:SF13">
    <property type="entry name" value="PUTATIVE-RELATED"/>
    <property type="match status" value="1"/>
</dbReference>
<feature type="region of interest" description="Disordered" evidence="1">
    <location>
        <begin position="128"/>
        <end position="174"/>
    </location>
</feature>
<dbReference type="AlphaFoldDB" id="A0A9D4W609"/>
<dbReference type="Gramene" id="Psat0s567g0040.1">
    <property type="protein sequence ID" value="Psat0s567g0040.1.cds"/>
    <property type="gene ID" value="Psat0s567g0040"/>
</dbReference>
<organism evidence="2 3">
    <name type="scientific">Pisum sativum</name>
    <name type="common">Garden pea</name>
    <name type="synonym">Lathyrus oleraceus</name>
    <dbReference type="NCBI Taxonomy" id="3888"/>
    <lineage>
        <taxon>Eukaryota</taxon>
        <taxon>Viridiplantae</taxon>
        <taxon>Streptophyta</taxon>
        <taxon>Embryophyta</taxon>
        <taxon>Tracheophyta</taxon>
        <taxon>Spermatophyta</taxon>
        <taxon>Magnoliopsida</taxon>
        <taxon>eudicotyledons</taxon>
        <taxon>Gunneridae</taxon>
        <taxon>Pentapetalae</taxon>
        <taxon>rosids</taxon>
        <taxon>fabids</taxon>
        <taxon>Fabales</taxon>
        <taxon>Fabaceae</taxon>
        <taxon>Papilionoideae</taxon>
        <taxon>50 kb inversion clade</taxon>
        <taxon>NPAAA clade</taxon>
        <taxon>Hologalegina</taxon>
        <taxon>IRL clade</taxon>
        <taxon>Fabeae</taxon>
        <taxon>Lathyrus</taxon>
    </lineage>
</organism>
<gene>
    <name evidence="2" type="ORF">KIW84_062036</name>
</gene>
<accession>A0A9D4W609</accession>
<dbReference type="EMBL" id="JAMSHJ010000006">
    <property type="protein sequence ID" value="KAI5395702.1"/>
    <property type="molecule type" value="Genomic_DNA"/>
</dbReference>
<dbReference type="PANTHER" id="PTHR45023">
    <property type="match status" value="1"/>
</dbReference>
<evidence type="ECO:0000313" key="2">
    <source>
        <dbReference type="EMBL" id="KAI5395702.1"/>
    </source>
</evidence>
<proteinExistence type="predicted"/>
<reference evidence="2 3" key="1">
    <citation type="journal article" date="2022" name="Nat. Genet.">
        <title>Improved pea reference genome and pan-genome highlight genomic features and evolutionary characteristics.</title>
        <authorList>
            <person name="Yang T."/>
            <person name="Liu R."/>
            <person name="Luo Y."/>
            <person name="Hu S."/>
            <person name="Wang D."/>
            <person name="Wang C."/>
            <person name="Pandey M.K."/>
            <person name="Ge S."/>
            <person name="Xu Q."/>
            <person name="Li N."/>
            <person name="Li G."/>
            <person name="Huang Y."/>
            <person name="Saxena R.K."/>
            <person name="Ji Y."/>
            <person name="Li M."/>
            <person name="Yan X."/>
            <person name="He Y."/>
            <person name="Liu Y."/>
            <person name="Wang X."/>
            <person name="Xiang C."/>
            <person name="Varshney R.K."/>
            <person name="Ding H."/>
            <person name="Gao S."/>
            <person name="Zong X."/>
        </authorList>
    </citation>
    <scope>NUCLEOTIDE SEQUENCE [LARGE SCALE GENOMIC DNA]</scope>
    <source>
        <strain evidence="2 3">cv. Zhongwan 6</strain>
    </source>
</reference>
<sequence>MALGGMSGGHKATPNAEDSTHARRKSPKWTTNTNFVLIRGWIKYGTYIVVGRNQKSDSYWGKIVDYCNEHCSFDPPHDRAACINHYNYMNKILNKWTALMITLSVCNKLGGRRMMYWQKRMNNIQVVGRNIGSGSSGSKRAHESDARDSNSVGSSADPMGRDATKVKGKKKARA</sequence>